<evidence type="ECO:0000313" key="4">
    <source>
        <dbReference type="Proteomes" id="UP000061457"/>
    </source>
</evidence>
<name>A0A0S2K871_9GAMM</name>
<dbReference type="OrthoDB" id="239260at2"/>
<dbReference type="InterPro" id="IPR015943">
    <property type="entry name" value="WD40/YVTN_repeat-like_dom_sf"/>
</dbReference>
<evidence type="ECO:0000256" key="1">
    <source>
        <dbReference type="ARBA" id="ARBA00022574"/>
    </source>
</evidence>
<dbReference type="RefSeq" id="WP_058032398.1">
    <property type="nucleotide sequence ID" value="NZ_CP013188.1"/>
</dbReference>
<dbReference type="SUPFAM" id="SSF50978">
    <property type="entry name" value="WD40 repeat-like"/>
    <property type="match status" value="1"/>
</dbReference>
<dbReference type="STRING" id="161398.PP2015_4082"/>
<dbReference type="PANTHER" id="PTHR44019:SF8">
    <property type="entry name" value="POC1 CENTRIOLAR PROTEIN HOMOLOG"/>
    <property type="match status" value="1"/>
</dbReference>
<keyword evidence="2" id="KW-0677">Repeat</keyword>
<gene>
    <name evidence="3" type="ORF">PP2015_4082</name>
</gene>
<dbReference type="AlphaFoldDB" id="A0A0S2K871"/>
<sequence length="318" mass="35449">MIIALFGCSKEVVLNQGMLTDLSEQQLISAQFSKKGKLLMMLGFDGQVTVFNADNFSVEFKVSKKDQLDGAKLAIMSTDGSTLLVANDNEVAIWSVVGKGLIGKTNFSGLQPFATISSIAISNDNDKLIIGMSDGAINMATISTRLNNRFKPHSRPVSHLLFVDNEHYWSASQDGSLSYRVFASPEPISEQEFSHRITTLTIDEQKQRLFVSDALKTQLIRSDLNSDEYIKLQYMARFMVFRQAHFINYANLLATSSSKNHLTIWDTITGEELGTWLSHVQTPTATILAMYSNDRGELLTVNSDAMVEKWDLTQLNTL</sequence>
<evidence type="ECO:0000256" key="2">
    <source>
        <dbReference type="ARBA" id="ARBA00022737"/>
    </source>
</evidence>
<dbReference type="Gene3D" id="2.130.10.10">
    <property type="entry name" value="YVTN repeat-like/Quinoprotein amine dehydrogenase"/>
    <property type="match status" value="2"/>
</dbReference>
<organism evidence="3 4">
    <name type="scientific">Pseudoalteromonas phenolica</name>
    <dbReference type="NCBI Taxonomy" id="161398"/>
    <lineage>
        <taxon>Bacteria</taxon>
        <taxon>Pseudomonadati</taxon>
        <taxon>Pseudomonadota</taxon>
        <taxon>Gammaproteobacteria</taxon>
        <taxon>Alteromonadales</taxon>
        <taxon>Pseudoalteromonadaceae</taxon>
        <taxon>Pseudoalteromonas</taxon>
    </lineage>
</organism>
<dbReference type="InterPro" id="IPR050505">
    <property type="entry name" value="WDR55/POC1"/>
</dbReference>
<keyword evidence="1" id="KW-0853">WD repeat</keyword>
<dbReference type="EMBL" id="CP013188">
    <property type="protein sequence ID" value="ALO44550.1"/>
    <property type="molecule type" value="Genomic_DNA"/>
</dbReference>
<keyword evidence="4" id="KW-1185">Reference proteome</keyword>
<evidence type="ECO:0000313" key="3">
    <source>
        <dbReference type="EMBL" id="ALO44550.1"/>
    </source>
</evidence>
<dbReference type="InterPro" id="IPR036322">
    <property type="entry name" value="WD40_repeat_dom_sf"/>
</dbReference>
<dbReference type="PATRIC" id="fig|161398.10.peg.4186"/>
<dbReference type="PANTHER" id="PTHR44019">
    <property type="entry name" value="WD REPEAT-CONTAINING PROTEIN 55"/>
    <property type="match status" value="1"/>
</dbReference>
<dbReference type="Proteomes" id="UP000061457">
    <property type="component" value="Chromosome II"/>
</dbReference>
<reference evidence="3 4" key="1">
    <citation type="submission" date="2015-11" db="EMBL/GenBank/DDBJ databases">
        <authorList>
            <person name="Zhang Y."/>
            <person name="Guo Z."/>
        </authorList>
    </citation>
    <scope>NUCLEOTIDE SEQUENCE [LARGE SCALE GENOMIC DNA]</scope>
    <source>
        <strain evidence="3 4">KCTC 12086</strain>
    </source>
</reference>
<proteinExistence type="predicted"/>
<accession>A0A0S2K871</accession>
<protein>
    <submittedName>
        <fullName evidence="3">WD-40 repeat-containing protein</fullName>
    </submittedName>
</protein>
<dbReference type="KEGG" id="pphe:PP2015_4082"/>